<accession>A0A7G9GIX9</accession>
<evidence type="ECO:0000313" key="3">
    <source>
        <dbReference type="EMBL" id="QNM10761.1"/>
    </source>
</evidence>
<sequence length="124" mass="13755">MFNRKKERILGLIGALLAAALIGFTLYLCIQITLEPGKYDEIGIHFTSSDIQAMYMMYIPAFIASIISAFAALNTDKNPKICGIIMIVTAIIIIFSNIINIISFILLMCAGVMCLVRKEKKSFI</sequence>
<dbReference type="EMBL" id="CP060636">
    <property type="protein sequence ID" value="QNM10761.1"/>
    <property type="molecule type" value="Genomic_DNA"/>
</dbReference>
<evidence type="ECO:0000313" key="4">
    <source>
        <dbReference type="Proteomes" id="UP000515856"/>
    </source>
</evidence>
<dbReference type="KEGG" id="ehn:H9Q80_10710"/>
<dbReference type="Proteomes" id="UP000515856">
    <property type="component" value="Chromosome"/>
</dbReference>
<keyword evidence="1" id="KW-0472">Membrane</keyword>
<evidence type="ECO:0000259" key="2">
    <source>
        <dbReference type="Pfam" id="PF13273"/>
    </source>
</evidence>
<evidence type="ECO:0000256" key="1">
    <source>
        <dbReference type="SAM" id="Phobius"/>
    </source>
</evidence>
<proteinExistence type="predicted"/>
<name>A0A7G9GIX9_9FIRM</name>
<keyword evidence="1" id="KW-0812">Transmembrane</keyword>
<feature type="domain" description="DUF4064" evidence="2">
    <location>
        <begin position="3"/>
        <end position="96"/>
    </location>
</feature>
<dbReference type="AlphaFoldDB" id="A0A7G9GIX9"/>
<dbReference type="InterPro" id="IPR025273">
    <property type="entry name" value="DUF4064"/>
</dbReference>
<gene>
    <name evidence="3" type="ORF">H9Q80_10710</name>
</gene>
<keyword evidence="1" id="KW-1133">Transmembrane helix</keyword>
<dbReference type="RefSeq" id="WP_117454411.1">
    <property type="nucleotide sequence ID" value="NZ_CP060636.1"/>
</dbReference>
<protein>
    <submittedName>
        <fullName evidence="3">DUF4064 domain-containing protein</fullName>
    </submittedName>
</protein>
<feature type="transmembrane region" description="Helical" evidence="1">
    <location>
        <begin position="85"/>
        <end position="113"/>
    </location>
</feature>
<keyword evidence="4" id="KW-1185">Reference proteome</keyword>
<feature type="transmembrane region" description="Helical" evidence="1">
    <location>
        <begin position="12"/>
        <end position="34"/>
    </location>
</feature>
<feature type="transmembrane region" description="Helical" evidence="1">
    <location>
        <begin position="54"/>
        <end position="73"/>
    </location>
</feature>
<organism evidence="3 4">
    <name type="scientific">[Eubacterium] hominis</name>
    <dbReference type="NCBI Taxonomy" id="2764325"/>
    <lineage>
        <taxon>Bacteria</taxon>
        <taxon>Bacillati</taxon>
        <taxon>Bacillota</taxon>
        <taxon>Erysipelotrichia</taxon>
        <taxon>Erysipelotrichales</taxon>
        <taxon>Erysipelotrichaceae</taxon>
        <taxon>Amedibacillus</taxon>
    </lineage>
</organism>
<reference evidence="3 4" key="1">
    <citation type="submission" date="2020-08" db="EMBL/GenBank/DDBJ databases">
        <authorList>
            <person name="Liu C."/>
            <person name="Sun Q."/>
        </authorList>
    </citation>
    <scope>NUCLEOTIDE SEQUENCE [LARGE SCALE GENOMIC DNA]</scope>
    <source>
        <strain evidence="3 4">NSJ-61</strain>
    </source>
</reference>
<dbReference type="Pfam" id="PF13273">
    <property type="entry name" value="DUF4064"/>
    <property type="match status" value="1"/>
</dbReference>